<reference evidence="2" key="1">
    <citation type="submission" date="2019-11" db="EMBL/GenBank/DDBJ databases">
        <title>Leishmania tarentolae CDS.</title>
        <authorList>
            <person name="Goto Y."/>
            <person name="Yamagishi J."/>
        </authorList>
    </citation>
    <scope>NUCLEOTIDE SEQUENCE [LARGE SCALE GENOMIC DNA]</scope>
    <source>
        <strain evidence="2">Parrot Tar II</strain>
    </source>
</reference>
<feature type="compositionally biased region" description="Basic and acidic residues" evidence="1">
    <location>
        <begin position="498"/>
        <end position="515"/>
    </location>
</feature>
<evidence type="ECO:0000256" key="1">
    <source>
        <dbReference type="SAM" id="MobiDB-lite"/>
    </source>
</evidence>
<dbReference type="AlphaFoldDB" id="A0A640KU64"/>
<feature type="compositionally biased region" description="Polar residues" evidence="1">
    <location>
        <begin position="99"/>
        <end position="110"/>
    </location>
</feature>
<dbReference type="EMBL" id="BLBS01000057">
    <property type="protein sequence ID" value="GET93136.1"/>
    <property type="molecule type" value="Genomic_DNA"/>
</dbReference>
<feature type="region of interest" description="Disordered" evidence="1">
    <location>
        <begin position="749"/>
        <end position="770"/>
    </location>
</feature>
<protein>
    <submittedName>
        <fullName evidence="2">Uncharacterized protein</fullName>
    </submittedName>
</protein>
<sequence length="909" mass="97048">MFADLLTAASPHPGDRSSDVGVVPASSPFSPYCTSISSSTRSSSRCHRRRLSVSAEDGLYPRVSPLVGAATLPAHTDDRVPRPGSPECRSPFSTPDGRLSSTTPMASPSSGRPEVHSLSLGGTSVPPPRRSSGGTLGNGLEGDVPTSDPSSLSHHTDNARSPSLYDQRQKAPGVASSTPSHRATSSIFEVGASPALESMEASADDVNFIVVRSGTREGGRRSPELLSSSKSSSPSSKLCVPPLEHSTTGAVVVEKHSPSLRTSASPLRFSVLYTEEEHRVLLETRETEERRCLYQAHKAILSVYRMWAAASTDADYGDGDRLLLTSSRMGEGASTQLLEGHCYPKISKPLNTKDNDSMSQSLPLSTATAPNAVAAELVRSFLKSSIDTARDRRCFGVGQEGGAGACVLPQRCTAPRITYASSETEARRGSPGYTLHPQASDSSSPAASRMLDYSSMQIPETSSSLMHNSSEQPSWAHQTHLFSPWRTSCSDQHGVAARRAEGKTDVHLEPRKTQADSRYPPQRRPRTSLVPHLVSTSPAAVHLSSASNSLRASPVAHLQRSQLEPWLWADTAATCQGLSRSGTLPSERVASATRAWSPSSRAFWPTGEKSFSSPSAAQTEGRGVFRATSGAARNASVNLVSTSAASLHRSPFADDDATAGRDVGGTLCSHPNEAFHHGPLPAVSGTISGGLRSSPDDRTNTCWRTSLTAKRVKDNGHEGLSTYAYYKRFFDAVYGEQNASPSLLLQPAAQQSTLGRTSPAPPGTVQTSPSVPFYLGDGEKHVSAWSRRSPLSSSPYARTRSPELVARCELRQISPQGSTEIRSAPRSLFKAPTASCAWTTGDAAPLTVSADATLFAARLTRLSTLETLCRAELQRRCIEDQSLLLHHFIVEGTATLKRGGRETASLHQH</sequence>
<proteinExistence type="predicted"/>
<dbReference type="Proteomes" id="UP000419144">
    <property type="component" value="Unassembled WGS sequence"/>
</dbReference>
<keyword evidence="3" id="KW-1185">Reference proteome</keyword>
<evidence type="ECO:0000313" key="2">
    <source>
        <dbReference type="EMBL" id="GET93136.1"/>
    </source>
</evidence>
<feature type="compositionally biased region" description="Low complexity" evidence="1">
    <location>
        <begin position="26"/>
        <end position="43"/>
    </location>
</feature>
<feature type="region of interest" description="Disordered" evidence="1">
    <location>
        <begin position="215"/>
        <end position="242"/>
    </location>
</feature>
<evidence type="ECO:0000313" key="3">
    <source>
        <dbReference type="Proteomes" id="UP000419144"/>
    </source>
</evidence>
<feature type="region of interest" description="Disordered" evidence="1">
    <location>
        <begin position="498"/>
        <end position="525"/>
    </location>
</feature>
<feature type="compositionally biased region" description="Low complexity" evidence="1">
    <location>
        <begin position="439"/>
        <end position="448"/>
    </location>
</feature>
<comment type="caution">
    <text evidence="2">The sequence shown here is derived from an EMBL/GenBank/DDBJ whole genome shotgun (WGS) entry which is preliminary data.</text>
</comment>
<accession>A0A640KU64</accession>
<feature type="compositionally biased region" description="Low complexity" evidence="1">
    <location>
        <begin position="224"/>
        <end position="242"/>
    </location>
</feature>
<dbReference type="VEuPathDB" id="TriTrypDB:LtaPh_3607000"/>
<organism evidence="2 3">
    <name type="scientific">Leishmania tarentolae</name>
    <name type="common">Sauroleishmania tarentolae</name>
    <dbReference type="NCBI Taxonomy" id="5689"/>
    <lineage>
        <taxon>Eukaryota</taxon>
        <taxon>Discoba</taxon>
        <taxon>Euglenozoa</taxon>
        <taxon>Kinetoplastea</taxon>
        <taxon>Metakinetoplastina</taxon>
        <taxon>Trypanosomatida</taxon>
        <taxon>Trypanosomatidae</taxon>
        <taxon>Leishmaniinae</taxon>
        <taxon>Leishmania</taxon>
        <taxon>lizard Leishmania</taxon>
    </lineage>
</organism>
<feature type="region of interest" description="Disordered" evidence="1">
    <location>
        <begin position="422"/>
        <end position="448"/>
    </location>
</feature>
<dbReference type="OrthoDB" id="266174at2759"/>
<feature type="region of interest" description="Disordered" evidence="1">
    <location>
        <begin position="1"/>
        <end position="183"/>
    </location>
</feature>
<name>A0A640KU64_LEITA</name>
<gene>
    <name evidence="2" type="ORF">LtaPh_3607000</name>
</gene>
<feature type="compositionally biased region" description="Polar residues" evidence="1">
    <location>
        <begin position="147"/>
        <end position="166"/>
    </location>
</feature>